<evidence type="ECO:0000313" key="3">
    <source>
        <dbReference type="Proteomes" id="UP000077202"/>
    </source>
</evidence>
<feature type="chain" id="PRO_5008052187" evidence="1">
    <location>
        <begin position="20"/>
        <end position="118"/>
    </location>
</feature>
<sequence length="118" mass="13142">MKYWMRLLTILQFLTADHGQELELGPDEIRDYRLAPFDEARELLSRRSRVAAAAAPDFASTTDDDARAKAEERARSDADVGRLALLCERGVEWESDAVAVLGLFAGMLHAARSSHILL</sequence>
<name>A0A176W0Q7_MARPO</name>
<protein>
    <submittedName>
        <fullName evidence="2">Uncharacterized protein</fullName>
    </submittedName>
</protein>
<dbReference type="AlphaFoldDB" id="A0A176W0Q7"/>
<accession>A0A176W0Q7</accession>
<comment type="caution">
    <text evidence="2">The sequence shown here is derived from an EMBL/GenBank/DDBJ whole genome shotgun (WGS) entry which is preliminary data.</text>
</comment>
<gene>
    <name evidence="2" type="ORF">AXG93_4022s1240</name>
</gene>
<proteinExistence type="predicted"/>
<feature type="signal peptide" evidence="1">
    <location>
        <begin position="1"/>
        <end position="19"/>
    </location>
</feature>
<dbReference type="EMBL" id="LVLJ01002256">
    <property type="protein sequence ID" value="OAE26111.1"/>
    <property type="molecule type" value="Genomic_DNA"/>
</dbReference>
<evidence type="ECO:0000256" key="1">
    <source>
        <dbReference type="SAM" id="SignalP"/>
    </source>
</evidence>
<organism evidence="2 3">
    <name type="scientific">Marchantia polymorpha subsp. ruderalis</name>
    <dbReference type="NCBI Taxonomy" id="1480154"/>
    <lineage>
        <taxon>Eukaryota</taxon>
        <taxon>Viridiplantae</taxon>
        <taxon>Streptophyta</taxon>
        <taxon>Embryophyta</taxon>
        <taxon>Marchantiophyta</taxon>
        <taxon>Marchantiopsida</taxon>
        <taxon>Marchantiidae</taxon>
        <taxon>Marchantiales</taxon>
        <taxon>Marchantiaceae</taxon>
        <taxon>Marchantia</taxon>
    </lineage>
</organism>
<evidence type="ECO:0000313" key="2">
    <source>
        <dbReference type="EMBL" id="OAE26111.1"/>
    </source>
</evidence>
<dbReference type="Proteomes" id="UP000077202">
    <property type="component" value="Unassembled WGS sequence"/>
</dbReference>
<keyword evidence="3" id="KW-1185">Reference proteome</keyword>
<reference evidence="2" key="1">
    <citation type="submission" date="2016-03" db="EMBL/GenBank/DDBJ databases">
        <title>Mechanisms controlling the formation of the plant cell surface in tip-growing cells are functionally conserved among land plants.</title>
        <authorList>
            <person name="Honkanen S."/>
            <person name="Jones V.A."/>
            <person name="Morieri G."/>
            <person name="Champion C."/>
            <person name="Hetherington A.J."/>
            <person name="Kelly S."/>
            <person name="Saint-Marcoux D."/>
            <person name="Proust H."/>
            <person name="Prescott H."/>
            <person name="Dolan L."/>
        </authorList>
    </citation>
    <scope>NUCLEOTIDE SEQUENCE [LARGE SCALE GENOMIC DNA]</scope>
    <source>
        <tissue evidence="2">Whole gametophyte</tissue>
    </source>
</reference>
<keyword evidence="1" id="KW-0732">Signal</keyword>